<dbReference type="SUPFAM" id="SSF48452">
    <property type="entry name" value="TPR-like"/>
    <property type="match status" value="3"/>
</dbReference>
<dbReference type="InterPro" id="IPR019734">
    <property type="entry name" value="TPR_rpt"/>
</dbReference>
<dbReference type="Proteomes" id="UP000886523">
    <property type="component" value="Unassembled WGS sequence"/>
</dbReference>
<proteinExistence type="predicted"/>
<gene>
    <name evidence="1" type="ORF">BS47DRAFT_1174635</name>
</gene>
<sequence length="1495" mass="166213">MALLDGFEQDIEKWLGKAEDSSRKISPNSTITEYESSKATMEVPPPDFAEILPTRPLSLEGSPSDACLLEQFLRRTVTPEQISSVGVLSYLAQLPQRDVESLRQIGGVRSVRLYRHRRAPLHHEFAIISFGNGHDSESWMRVERAAALRSRWFFPKMDSSGPFIGGAKLRETISYATRMESLIVGADELACVAPDLEKIDSLALMHLNEFAVQLQITSNTYGRYKLLTSNCRWFARRIVLNFAEHMKSQGPHYRISWAQSPSSFDELDRNLREEPFGGRQLTGRKNVQLNAANLTITAWNLLRNRGLIDQAIDHVNKAVAILETLDDVKDKERHQYLVSIAHHILGIALMDRGSFLEALIASKKALEIIEPVKATKKIQLLYNQVTIAYSLHKLGRFGEAVSVWGEIIQGWREQCRVHDDPVSTQGLAEALHSQAIDLVESTNSLEEAITNLEEAIRLKQKLYTYRPRLYGRTLEGSFSLYADFTGRVGNATQAFTVSNLSVALSRELFLVDPDGSRQNLARTLHNHSLHAAMLRAFPEALEAGIESEDHWRLLYTQSPDVHRQDYANFLDHFGLTRYRAGSREDAVISLEKAAQLRRVLYAQDPDRHSGDLLGCLGITAAMLHLCGDSKTALALSQEAISIATDRVESPPGFDRLQLTAEDIDPALGNSTMLITQGVVSLLRQSFDASPDPSHRAELARRLSEHAAVAASLGEWDNACASEKEAVDHWHDLVERDSEVHQASLANSLRLLASYLGSASHAAQALKHAEQAVDLYRSLMIASPDEHGTGFEQALTEHAHLLDGSGRPEAALSVLREAIILTRARYSGSVPSNALSFHLASQLCSYGLYAAKLDLWDEACDVDQESLQLVQQLYSSEPGSYREYLACILYNTGLHLRDALRPQDALSPTARSIDLLRMSDSRSNEHRQSLAARLALNAHILSCVDRAEEAFEASVEAIALTQESFDSDPDAWRDDLAYRLHLHASIAASTNRLEAACHADQGSIDHFKVLFSRKPDEYHTVLAAAYNNLATKLELAGHDPQSVVNARKESLVLVRQFNVVESLQYEGRLKAGMELLVDALVNLGIHYYNANLPIEAVQAQKDAFVLIQEMETKWPGKYHEHLERLSNALVIALNNQGSRMEQAGLQVEALASHEEALAIARQLFAINPGQYVNGLSAELAQHALRLSEVNRSADALLLSDESIALVREVFKVDPDSCREDLAKKLGNHGVIAARASCWDVGIKVDEESLQHFRYLFTQQPDTYRPYVITALRNMGLHLCQAQQPTAALGPTEEAITLLRTSYTVEPEQYRDGLKSALSQLAETLDDLGRQTEAFETSKEALSLSRVLFDLEPDTFRESLAVDLDAHSRRALRVELWDECCNSSRESVKLAHDLFSTAPDRFRSMLADALNNLHTFLRAAGQPYASLDVLGEAVELYRNLHSADPDVYRDTLSASLLNLAMLADDFQSPLAAEGLSDKFPAKDLRREAEVVGGQSQG</sequence>
<dbReference type="EMBL" id="MU129000">
    <property type="protein sequence ID" value="KAF9511455.1"/>
    <property type="molecule type" value="Genomic_DNA"/>
</dbReference>
<evidence type="ECO:0000313" key="1">
    <source>
        <dbReference type="EMBL" id="KAF9511455.1"/>
    </source>
</evidence>
<reference evidence="1" key="1">
    <citation type="journal article" date="2020" name="Nat. Commun.">
        <title>Large-scale genome sequencing of mycorrhizal fungi provides insights into the early evolution of symbiotic traits.</title>
        <authorList>
            <person name="Miyauchi S."/>
            <person name="Kiss E."/>
            <person name="Kuo A."/>
            <person name="Drula E."/>
            <person name="Kohler A."/>
            <person name="Sanchez-Garcia M."/>
            <person name="Morin E."/>
            <person name="Andreopoulos B."/>
            <person name="Barry K.W."/>
            <person name="Bonito G."/>
            <person name="Buee M."/>
            <person name="Carver A."/>
            <person name="Chen C."/>
            <person name="Cichocki N."/>
            <person name="Clum A."/>
            <person name="Culley D."/>
            <person name="Crous P.W."/>
            <person name="Fauchery L."/>
            <person name="Girlanda M."/>
            <person name="Hayes R.D."/>
            <person name="Keri Z."/>
            <person name="LaButti K."/>
            <person name="Lipzen A."/>
            <person name="Lombard V."/>
            <person name="Magnuson J."/>
            <person name="Maillard F."/>
            <person name="Murat C."/>
            <person name="Nolan M."/>
            <person name="Ohm R.A."/>
            <person name="Pangilinan J."/>
            <person name="Pereira M.F."/>
            <person name="Perotto S."/>
            <person name="Peter M."/>
            <person name="Pfister S."/>
            <person name="Riley R."/>
            <person name="Sitrit Y."/>
            <person name="Stielow J.B."/>
            <person name="Szollosi G."/>
            <person name="Zifcakova L."/>
            <person name="Stursova M."/>
            <person name="Spatafora J.W."/>
            <person name="Tedersoo L."/>
            <person name="Vaario L.M."/>
            <person name="Yamada A."/>
            <person name="Yan M."/>
            <person name="Wang P."/>
            <person name="Xu J."/>
            <person name="Bruns T."/>
            <person name="Baldrian P."/>
            <person name="Vilgalys R."/>
            <person name="Dunand C."/>
            <person name="Henrissat B."/>
            <person name="Grigoriev I.V."/>
            <person name="Hibbett D."/>
            <person name="Nagy L.G."/>
            <person name="Martin F.M."/>
        </authorList>
    </citation>
    <scope>NUCLEOTIDE SEQUENCE</scope>
    <source>
        <strain evidence="1">UP504</strain>
    </source>
</reference>
<protein>
    <submittedName>
        <fullName evidence="1">Uncharacterized protein</fullName>
    </submittedName>
</protein>
<name>A0A9P6AU34_9AGAM</name>
<organism evidence="1 2">
    <name type="scientific">Hydnum rufescens UP504</name>
    <dbReference type="NCBI Taxonomy" id="1448309"/>
    <lineage>
        <taxon>Eukaryota</taxon>
        <taxon>Fungi</taxon>
        <taxon>Dikarya</taxon>
        <taxon>Basidiomycota</taxon>
        <taxon>Agaricomycotina</taxon>
        <taxon>Agaricomycetes</taxon>
        <taxon>Cantharellales</taxon>
        <taxon>Hydnaceae</taxon>
        <taxon>Hydnum</taxon>
    </lineage>
</organism>
<comment type="caution">
    <text evidence="1">The sequence shown here is derived from an EMBL/GenBank/DDBJ whole genome shotgun (WGS) entry which is preliminary data.</text>
</comment>
<dbReference type="Gene3D" id="1.25.40.10">
    <property type="entry name" value="Tetratricopeptide repeat domain"/>
    <property type="match status" value="6"/>
</dbReference>
<dbReference type="SMART" id="SM00028">
    <property type="entry name" value="TPR"/>
    <property type="match status" value="8"/>
</dbReference>
<dbReference type="OrthoDB" id="2978551at2759"/>
<dbReference type="PANTHER" id="PTHR19959">
    <property type="entry name" value="KINESIN LIGHT CHAIN"/>
    <property type="match status" value="1"/>
</dbReference>
<accession>A0A9P6AU34</accession>
<keyword evidence="2" id="KW-1185">Reference proteome</keyword>
<dbReference type="InterPro" id="IPR011990">
    <property type="entry name" value="TPR-like_helical_dom_sf"/>
</dbReference>
<dbReference type="PANTHER" id="PTHR19959:SF119">
    <property type="entry name" value="FUNGAL LIPASE-LIKE DOMAIN-CONTAINING PROTEIN"/>
    <property type="match status" value="1"/>
</dbReference>
<evidence type="ECO:0000313" key="2">
    <source>
        <dbReference type="Proteomes" id="UP000886523"/>
    </source>
</evidence>